<evidence type="ECO:0000256" key="3">
    <source>
        <dbReference type="ARBA" id="ARBA00023163"/>
    </source>
</evidence>
<dbReference type="PROSITE" id="PS50995">
    <property type="entry name" value="HTH_MARR_2"/>
    <property type="match status" value="1"/>
</dbReference>
<comment type="caution">
    <text evidence="5">The sequence shown here is derived from an EMBL/GenBank/DDBJ whole genome shotgun (WGS) entry which is preliminary data.</text>
</comment>
<dbReference type="PANTHER" id="PTHR42756:SF1">
    <property type="entry name" value="TRANSCRIPTIONAL REPRESSOR OF EMRAB OPERON"/>
    <property type="match status" value="1"/>
</dbReference>
<keyword evidence="3" id="KW-0804">Transcription</keyword>
<evidence type="ECO:0000256" key="1">
    <source>
        <dbReference type="ARBA" id="ARBA00023015"/>
    </source>
</evidence>
<feature type="domain" description="HTH marR-type" evidence="4">
    <location>
        <begin position="24"/>
        <end position="156"/>
    </location>
</feature>
<dbReference type="EMBL" id="QKZU01000005">
    <property type="protein sequence ID" value="PZX58345.1"/>
    <property type="molecule type" value="Genomic_DNA"/>
</dbReference>
<dbReference type="SMART" id="SM00347">
    <property type="entry name" value="HTH_MARR"/>
    <property type="match status" value="1"/>
</dbReference>
<dbReference type="SUPFAM" id="SSF46785">
    <property type="entry name" value="Winged helix' DNA-binding domain"/>
    <property type="match status" value="1"/>
</dbReference>
<dbReference type="InterPro" id="IPR000835">
    <property type="entry name" value="HTH_MarR-typ"/>
</dbReference>
<evidence type="ECO:0000256" key="2">
    <source>
        <dbReference type="ARBA" id="ARBA00023125"/>
    </source>
</evidence>
<sequence length="176" mass="20196">MHAYIIFCNLGIVKLMHSIEMKREETVDYHIKSAWHAISRMYNQQAAVEGFTTAIGFVLININSKDGTPATKIAPQIGLETRSLTRMLKTMEEKGLIFKKPDLIDKRSVRIYLTEEGKRIKAISVNTIREFNEQVREVVSEEDLTGFFSVFEKIQLVIDQVQTDKGVDINKTIFEL</sequence>
<keyword evidence="1" id="KW-0805">Transcription regulation</keyword>
<evidence type="ECO:0000259" key="4">
    <source>
        <dbReference type="PROSITE" id="PS50995"/>
    </source>
</evidence>
<dbReference type="PROSITE" id="PS01117">
    <property type="entry name" value="HTH_MARR_1"/>
    <property type="match status" value="1"/>
</dbReference>
<protein>
    <submittedName>
        <fullName evidence="5">DNA-binding MarR family transcriptional regulator</fullName>
    </submittedName>
</protein>
<keyword evidence="2 5" id="KW-0238">DNA-binding</keyword>
<gene>
    <name evidence="5" type="ORF">LV84_01551</name>
</gene>
<evidence type="ECO:0000313" key="6">
    <source>
        <dbReference type="Proteomes" id="UP000249115"/>
    </source>
</evidence>
<dbReference type="GO" id="GO:0003677">
    <property type="term" value="F:DNA binding"/>
    <property type="evidence" value="ECO:0007669"/>
    <property type="project" value="UniProtKB-KW"/>
</dbReference>
<dbReference type="Pfam" id="PF01047">
    <property type="entry name" value="MarR"/>
    <property type="match status" value="1"/>
</dbReference>
<evidence type="ECO:0000313" key="5">
    <source>
        <dbReference type="EMBL" id="PZX58345.1"/>
    </source>
</evidence>
<name>A0A2W7S627_9BACT</name>
<accession>A0A2W7S627</accession>
<dbReference type="GO" id="GO:0003700">
    <property type="term" value="F:DNA-binding transcription factor activity"/>
    <property type="evidence" value="ECO:0007669"/>
    <property type="project" value="InterPro"/>
</dbReference>
<dbReference type="PANTHER" id="PTHR42756">
    <property type="entry name" value="TRANSCRIPTIONAL REGULATOR, MARR"/>
    <property type="match status" value="1"/>
</dbReference>
<dbReference type="PRINTS" id="PR00598">
    <property type="entry name" value="HTHMARR"/>
</dbReference>
<dbReference type="InterPro" id="IPR023187">
    <property type="entry name" value="Tscrpt_reg_MarR-type_CS"/>
</dbReference>
<reference evidence="5 6" key="1">
    <citation type="submission" date="2018-06" db="EMBL/GenBank/DDBJ databases">
        <title>Genomic Encyclopedia of Archaeal and Bacterial Type Strains, Phase II (KMG-II): from individual species to whole genera.</title>
        <authorList>
            <person name="Goeker M."/>
        </authorList>
    </citation>
    <scope>NUCLEOTIDE SEQUENCE [LARGE SCALE GENOMIC DNA]</scope>
    <source>
        <strain evidence="5 6">DSM 22686</strain>
    </source>
</reference>
<dbReference type="InterPro" id="IPR036390">
    <property type="entry name" value="WH_DNA-bd_sf"/>
</dbReference>
<dbReference type="InterPro" id="IPR036388">
    <property type="entry name" value="WH-like_DNA-bd_sf"/>
</dbReference>
<proteinExistence type="predicted"/>
<dbReference type="Gene3D" id="1.10.10.10">
    <property type="entry name" value="Winged helix-like DNA-binding domain superfamily/Winged helix DNA-binding domain"/>
    <property type="match status" value="1"/>
</dbReference>
<dbReference type="AlphaFoldDB" id="A0A2W7S627"/>
<organism evidence="5 6">
    <name type="scientific">Algoriphagus ratkowskyi</name>
    <dbReference type="NCBI Taxonomy" id="57028"/>
    <lineage>
        <taxon>Bacteria</taxon>
        <taxon>Pseudomonadati</taxon>
        <taxon>Bacteroidota</taxon>
        <taxon>Cytophagia</taxon>
        <taxon>Cytophagales</taxon>
        <taxon>Cyclobacteriaceae</taxon>
        <taxon>Algoriphagus</taxon>
    </lineage>
</organism>
<dbReference type="Proteomes" id="UP000249115">
    <property type="component" value="Unassembled WGS sequence"/>
</dbReference>